<feature type="region of interest" description="Disordered" evidence="1">
    <location>
        <begin position="111"/>
        <end position="136"/>
    </location>
</feature>
<proteinExistence type="predicted"/>
<gene>
    <name evidence="2" type="ORF">EUX98_g5284</name>
</gene>
<organism evidence="2 3">
    <name type="scientific">Antrodiella citrinella</name>
    <dbReference type="NCBI Taxonomy" id="2447956"/>
    <lineage>
        <taxon>Eukaryota</taxon>
        <taxon>Fungi</taxon>
        <taxon>Dikarya</taxon>
        <taxon>Basidiomycota</taxon>
        <taxon>Agaricomycotina</taxon>
        <taxon>Agaricomycetes</taxon>
        <taxon>Polyporales</taxon>
        <taxon>Steccherinaceae</taxon>
        <taxon>Antrodiella</taxon>
    </lineage>
</organism>
<evidence type="ECO:0000256" key="1">
    <source>
        <dbReference type="SAM" id="MobiDB-lite"/>
    </source>
</evidence>
<dbReference type="OrthoDB" id="508139at2759"/>
<reference evidence="2 3" key="1">
    <citation type="submission" date="2019-02" db="EMBL/GenBank/DDBJ databases">
        <title>Genome sequencing of the rare red list fungi Antrodiella citrinella (Flaviporus citrinellus).</title>
        <authorList>
            <person name="Buettner E."/>
            <person name="Kellner H."/>
        </authorList>
    </citation>
    <scope>NUCLEOTIDE SEQUENCE [LARGE SCALE GENOMIC DNA]</scope>
    <source>
        <strain evidence="2 3">DSM 108506</strain>
    </source>
</reference>
<accession>A0A4S4MS44</accession>
<keyword evidence="3" id="KW-1185">Reference proteome</keyword>
<name>A0A4S4MS44_9APHY</name>
<feature type="region of interest" description="Disordered" evidence="1">
    <location>
        <begin position="220"/>
        <end position="250"/>
    </location>
</feature>
<feature type="compositionally biased region" description="Acidic residues" evidence="1">
    <location>
        <begin position="226"/>
        <end position="239"/>
    </location>
</feature>
<dbReference type="AlphaFoldDB" id="A0A4S4MS44"/>
<dbReference type="Proteomes" id="UP000308730">
    <property type="component" value="Unassembled WGS sequence"/>
</dbReference>
<evidence type="ECO:0000313" key="3">
    <source>
        <dbReference type="Proteomes" id="UP000308730"/>
    </source>
</evidence>
<sequence length="250" mass="27397">MKDRLETEADFLQFAALDLASDLESDEEDILTPDGLLTEQYVTSDASLHYVPTALADRLTPAFLHGYIVVMQTVLQILLEDFSSGDGKCVPTVAKVAKRVEDILAGRAKSFASSEGSEAREQAEEQEQAKGKEESDEAADIAVLKTYIDAGGKVEYALDAITDCAYEKSPVGGQYRRHLHIREEDADFAKEVGNLPECANDLAFKLVRAKLGLPEEGMGPHWIFLSDDEDEDEVDEDTLYEGTGKKADAS</sequence>
<evidence type="ECO:0000313" key="2">
    <source>
        <dbReference type="EMBL" id="THH28899.1"/>
    </source>
</evidence>
<dbReference type="EMBL" id="SGPM01000151">
    <property type="protein sequence ID" value="THH28899.1"/>
    <property type="molecule type" value="Genomic_DNA"/>
</dbReference>
<protein>
    <submittedName>
        <fullName evidence="2">Uncharacterized protein</fullName>
    </submittedName>
</protein>
<feature type="compositionally biased region" description="Basic and acidic residues" evidence="1">
    <location>
        <begin position="117"/>
        <end position="133"/>
    </location>
</feature>
<comment type="caution">
    <text evidence="2">The sequence shown here is derived from an EMBL/GenBank/DDBJ whole genome shotgun (WGS) entry which is preliminary data.</text>
</comment>